<evidence type="ECO:0000256" key="1">
    <source>
        <dbReference type="SAM" id="SignalP"/>
    </source>
</evidence>
<accession>A0A4Q8K5G0</accession>
<protein>
    <submittedName>
        <fullName evidence="3">U78-Liphistoxin-Lth1a_1</fullName>
    </submittedName>
</protein>
<sequence>MIYQSIGAILLIAVLCAGRPKLSRPKLYGSAIPQKDLDPSHPSTQKKIVLMHNFFRSRVDPPASDMLEMSWHDGAADDAQRWAESCQLLLHDNTTGRWVEDFGSCGQNIFVANVQVPWFFAVKVWFLEHLNFTYGEAANDPDVVGHYTQMVWFSTHRLGCGFHYCGPDVAKRPYYSYVCNYCPIGNHPDRFDRPYTKGEPCSACPGHCKYNKLCTNGCPHADFWMNCAELNSTWHNWLCEDDRLERHQACKATCDCDGLIR</sequence>
<dbReference type="Gene3D" id="3.40.33.10">
    <property type="entry name" value="CAP"/>
    <property type="match status" value="1"/>
</dbReference>
<dbReference type="InterPro" id="IPR018244">
    <property type="entry name" value="Allrgn_V5/Tpx1_CS"/>
</dbReference>
<dbReference type="GO" id="GO:0005576">
    <property type="term" value="C:extracellular region"/>
    <property type="evidence" value="ECO:0007669"/>
    <property type="project" value="InterPro"/>
</dbReference>
<dbReference type="InterPro" id="IPR001283">
    <property type="entry name" value="CRISP-related"/>
</dbReference>
<dbReference type="PROSITE" id="PS01009">
    <property type="entry name" value="CRISP_1"/>
    <property type="match status" value="1"/>
</dbReference>
<dbReference type="Gene3D" id="1.10.10.740">
    <property type="entry name" value="Crisp domain"/>
    <property type="match status" value="1"/>
</dbReference>
<evidence type="ECO:0000259" key="2">
    <source>
        <dbReference type="SMART" id="SM00198"/>
    </source>
</evidence>
<dbReference type="InterPro" id="IPR035940">
    <property type="entry name" value="CAP_sf"/>
</dbReference>
<evidence type="ECO:0000313" key="3">
    <source>
        <dbReference type="EMBL" id="SNX34513.1"/>
    </source>
</evidence>
<dbReference type="PRINTS" id="PR00838">
    <property type="entry name" value="V5ALLERGEN"/>
</dbReference>
<dbReference type="Pfam" id="PF08562">
    <property type="entry name" value="Crisp"/>
    <property type="match status" value="1"/>
</dbReference>
<dbReference type="SUPFAM" id="SSF55797">
    <property type="entry name" value="PR-1-like"/>
    <property type="match status" value="1"/>
</dbReference>
<dbReference type="InterPro" id="IPR002413">
    <property type="entry name" value="V5_allergen-like"/>
</dbReference>
<dbReference type="EMBL" id="HAHN01000201">
    <property type="protein sequence ID" value="SNX34526.1"/>
    <property type="molecule type" value="Transcribed_RNA"/>
</dbReference>
<dbReference type="SMART" id="SM00198">
    <property type="entry name" value="SCP"/>
    <property type="match status" value="1"/>
</dbReference>
<dbReference type="Pfam" id="PF00188">
    <property type="entry name" value="CAP"/>
    <property type="match status" value="1"/>
</dbReference>
<dbReference type="InterPro" id="IPR042076">
    <property type="entry name" value="Crisp-like_dom"/>
</dbReference>
<name>A0A4Q8K5G0_9ARAC</name>
<organism evidence="3">
    <name type="scientific">Liphistius thaleban</name>
    <dbReference type="NCBI Taxonomy" id="1905330"/>
    <lineage>
        <taxon>Eukaryota</taxon>
        <taxon>Metazoa</taxon>
        <taxon>Ecdysozoa</taxon>
        <taxon>Arthropoda</taxon>
        <taxon>Chelicerata</taxon>
        <taxon>Arachnida</taxon>
        <taxon>Araneae</taxon>
        <taxon>Mesothelae</taxon>
        <taxon>Liphistiidae</taxon>
        <taxon>Liphistius</taxon>
    </lineage>
</organism>
<dbReference type="AlphaFoldDB" id="A0A4Q8K5G0"/>
<dbReference type="InterPro" id="IPR013871">
    <property type="entry name" value="Cysteine_rich_secretory"/>
</dbReference>
<dbReference type="PRINTS" id="PR00837">
    <property type="entry name" value="V5TPXLIKE"/>
</dbReference>
<feature type="signal peptide" evidence="1">
    <location>
        <begin position="1"/>
        <end position="18"/>
    </location>
</feature>
<dbReference type="SUPFAM" id="SSF57546">
    <property type="entry name" value="Crisp domain-like"/>
    <property type="match status" value="1"/>
</dbReference>
<keyword evidence="1" id="KW-0732">Signal</keyword>
<dbReference type="PANTHER" id="PTHR10334">
    <property type="entry name" value="CYSTEINE-RICH SECRETORY PROTEIN-RELATED"/>
    <property type="match status" value="1"/>
</dbReference>
<proteinExistence type="predicted"/>
<dbReference type="InterPro" id="IPR014044">
    <property type="entry name" value="CAP_dom"/>
</dbReference>
<reference evidence="3" key="1">
    <citation type="submission" date="2017-05" db="EMBL/GenBank/DDBJ databases">
        <authorList>
            <person name="QRISCLOUD D."/>
        </authorList>
    </citation>
    <scope>NUCLEOTIDE SEQUENCE</scope>
</reference>
<feature type="chain" id="PRO_5033444551" evidence="1">
    <location>
        <begin position="19"/>
        <end position="261"/>
    </location>
</feature>
<reference evidence="3" key="2">
    <citation type="submission" date="2019-05" db="EMBL/GenBank/DDBJ databases">
        <title>Unravelling the molecular evolution of spider venoms.</title>
        <authorList>
            <person name="Pineda S."/>
        </authorList>
    </citation>
    <scope>NUCLEOTIDE SEQUENCE</scope>
</reference>
<dbReference type="EMBL" id="HAHN01000200">
    <property type="protein sequence ID" value="SNX34513.1"/>
    <property type="molecule type" value="Transcribed_RNA"/>
</dbReference>
<feature type="domain" description="SCP" evidence="2">
    <location>
        <begin position="43"/>
        <end position="189"/>
    </location>
</feature>